<comment type="caution">
    <text evidence="2">The sequence shown here is derived from an EMBL/GenBank/DDBJ whole genome shotgun (WGS) entry which is preliminary data.</text>
</comment>
<dbReference type="EMBL" id="NKXS01000672">
    <property type="protein sequence ID" value="PIN22882.1"/>
    <property type="molecule type" value="Genomic_DNA"/>
</dbReference>
<dbReference type="Proteomes" id="UP000231279">
    <property type="component" value="Unassembled WGS sequence"/>
</dbReference>
<accession>A0A2G9HZF0</accession>
<feature type="chain" id="PRO_5013748732" evidence="1">
    <location>
        <begin position="24"/>
        <end position="81"/>
    </location>
</feature>
<dbReference type="AlphaFoldDB" id="A0A2G9HZF0"/>
<evidence type="ECO:0000313" key="2">
    <source>
        <dbReference type="EMBL" id="PIN22882.1"/>
    </source>
</evidence>
<sequence length="81" mass="9297">MACSHFMLGVGLWFMLELSLACGFDVAYRWFNFSDYLSLDGNLRVCLPLWTYSTYSCLSLLATKIGFCRLHDLVQVIRLCS</sequence>
<feature type="signal peptide" evidence="1">
    <location>
        <begin position="1"/>
        <end position="23"/>
    </location>
</feature>
<keyword evidence="3" id="KW-1185">Reference proteome</keyword>
<evidence type="ECO:0000256" key="1">
    <source>
        <dbReference type="SAM" id="SignalP"/>
    </source>
</evidence>
<keyword evidence="1" id="KW-0732">Signal</keyword>
<protein>
    <submittedName>
        <fullName evidence="2">Uncharacterized protein</fullName>
    </submittedName>
</protein>
<name>A0A2G9HZF0_9LAMI</name>
<gene>
    <name evidence="2" type="ORF">CDL12_04399</name>
</gene>
<reference evidence="3" key="1">
    <citation type="journal article" date="2018" name="Gigascience">
        <title>Genome assembly of the Pink Ipe (Handroanthus impetiginosus, Bignoniaceae), a highly valued, ecologically keystone Neotropical timber forest tree.</title>
        <authorList>
            <person name="Silva-Junior O.B."/>
            <person name="Grattapaglia D."/>
            <person name="Novaes E."/>
            <person name="Collevatti R.G."/>
        </authorList>
    </citation>
    <scope>NUCLEOTIDE SEQUENCE [LARGE SCALE GENOMIC DNA]</scope>
    <source>
        <strain evidence="3">cv. UFG-1</strain>
    </source>
</reference>
<proteinExistence type="predicted"/>
<organism evidence="2 3">
    <name type="scientific">Handroanthus impetiginosus</name>
    <dbReference type="NCBI Taxonomy" id="429701"/>
    <lineage>
        <taxon>Eukaryota</taxon>
        <taxon>Viridiplantae</taxon>
        <taxon>Streptophyta</taxon>
        <taxon>Embryophyta</taxon>
        <taxon>Tracheophyta</taxon>
        <taxon>Spermatophyta</taxon>
        <taxon>Magnoliopsida</taxon>
        <taxon>eudicotyledons</taxon>
        <taxon>Gunneridae</taxon>
        <taxon>Pentapetalae</taxon>
        <taxon>asterids</taxon>
        <taxon>lamiids</taxon>
        <taxon>Lamiales</taxon>
        <taxon>Bignoniaceae</taxon>
        <taxon>Crescentiina</taxon>
        <taxon>Tabebuia alliance</taxon>
        <taxon>Handroanthus</taxon>
    </lineage>
</organism>
<evidence type="ECO:0000313" key="3">
    <source>
        <dbReference type="Proteomes" id="UP000231279"/>
    </source>
</evidence>